<evidence type="ECO:0000259" key="1">
    <source>
        <dbReference type="Pfam" id="PF00248"/>
    </source>
</evidence>
<dbReference type="PANTHER" id="PTHR43364">
    <property type="entry name" value="NADH-SPECIFIC METHYLGLYOXAL REDUCTASE-RELATED"/>
    <property type="match status" value="1"/>
</dbReference>
<comment type="caution">
    <text evidence="2">The sequence shown here is derived from an EMBL/GenBank/DDBJ whole genome shotgun (WGS) entry which is preliminary data.</text>
</comment>
<protein>
    <submittedName>
        <fullName evidence="2">Aldo/keto reductase</fullName>
    </submittedName>
</protein>
<proteinExistence type="predicted"/>
<reference evidence="3" key="1">
    <citation type="journal article" date="2019" name="Int. J. Syst. Evol. Microbiol.">
        <title>The Global Catalogue of Microorganisms (GCM) 10K type strain sequencing project: providing services to taxonomists for standard genome sequencing and annotation.</title>
        <authorList>
            <consortium name="The Broad Institute Genomics Platform"/>
            <consortium name="The Broad Institute Genome Sequencing Center for Infectious Disease"/>
            <person name="Wu L."/>
            <person name="Ma J."/>
        </authorList>
    </citation>
    <scope>NUCLEOTIDE SEQUENCE [LARGE SCALE GENOMIC DNA]</scope>
    <source>
        <strain evidence="3">CGMCC 1.12989</strain>
    </source>
</reference>
<organism evidence="2 3">
    <name type="scientific">Novosphingobium tardum</name>
    <dbReference type="NCBI Taxonomy" id="1538021"/>
    <lineage>
        <taxon>Bacteria</taxon>
        <taxon>Pseudomonadati</taxon>
        <taxon>Pseudomonadota</taxon>
        <taxon>Alphaproteobacteria</taxon>
        <taxon>Sphingomonadales</taxon>
        <taxon>Sphingomonadaceae</taxon>
        <taxon>Novosphingobium</taxon>
    </lineage>
</organism>
<dbReference type="InterPro" id="IPR050523">
    <property type="entry name" value="AKR_Detox_Biosynth"/>
</dbReference>
<dbReference type="PANTHER" id="PTHR43364:SF6">
    <property type="entry name" value="OXIDOREDUCTASE-RELATED"/>
    <property type="match status" value="1"/>
</dbReference>
<dbReference type="InterPro" id="IPR020471">
    <property type="entry name" value="AKR"/>
</dbReference>
<keyword evidence="3" id="KW-1185">Reference proteome</keyword>
<dbReference type="InterPro" id="IPR036812">
    <property type="entry name" value="NAD(P)_OxRdtase_dom_sf"/>
</dbReference>
<dbReference type="Gene3D" id="3.20.20.100">
    <property type="entry name" value="NADP-dependent oxidoreductase domain"/>
    <property type="match status" value="1"/>
</dbReference>
<dbReference type="PRINTS" id="PR00069">
    <property type="entry name" value="ALDKETRDTASE"/>
</dbReference>
<dbReference type="InterPro" id="IPR023210">
    <property type="entry name" value="NADP_OxRdtase_dom"/>
</dbReference>
<dbReference type="Pfam" id="PF00248">
    <property type="entry name" value="Aldo_ket_red"/>
    <property type="match status" value="1"/>
</dbReference>
<evidence type="ECO:0000313" key="3">
    <source>
        <dbReference type="Proteomes" id="UP001595828"/>
    </source>
</evidence>
<sequence length="314" mass="32784">MTIAGPAAHPAIGGLPLVLGGNVFGWTADREASFAILDAFREAGGRMIDTAEAYSAWVPGHKGGESETVLGEWFADRGCRSDMLVATKTNVLGEAGGLAPGKVTAHLDGSLRRLQTDYVDLFYAHRDDPETPQEDVAGGFDALIRAGKVREAGASNFRSERLAGALTAADAVGAARYGVLQNRYNLVARKEYEGPLQELCVAEGVALLPYYGLASGYLTGKYRTKEDLGQSPRGTTLTGLLEQGAPVLAVMDRIAAETGASHAAIALAWINAQPGVAAPIASVSRVEQLDQLIEGARLKLDDAHLAALTAAGAG</sequence>
<accession>A0ABV8RQ54</accession>
<dbReference type="Proteomes" id="UP001595828">
    <property type="component" value="Unassembled WGS sequence"/>
</dbReference>
<dbReference type="SUPFAM" id="SSF51430">
    <property type="entry name" value="NAD(P)-linked oxidoreductase"/>
    <property type="match status" value="1"/>
</dbReference>
<name>A0ABV8RQ54_9SPHN</name>
<dbReference type="EMBL" id="JBHSDR010000006">
    <property type="protein sequence ID" value="MFC4295268.1"/>
    <property type="molecule type" value="Genomic_DNA"/>
</dbReference>
<gene>
    <name evidence="2" type="ORF">ACFO0A_09385</name>
</gene>
<feature type="domain" description="NADP-dependent oxidoreductase" evidence="1">
    <location>
        <begin position="16"/>
        <end position="311"/>
    </location>
</feature>
<dbReference type="RefSeq" id="WP_379538750.1">
    <property type="nucleotide sequence ID" value="NZ_JBHSDR010000006.1"/>
</dbReference>
<evidence type="ECO:0000313" key="2">
    <source>
        <dbReference type="EMBL" id="MFC4295268.1"/>
    </source>
</evidence>